<feature type="region of interest" description="Disordered" evidence="1">
    <location>
        <begin position="60"/>
        <end position="116"/>
    </location>
</feature>
<dbReference type="AlphaFoldDB" id="A0A2S2NXE6"/>
<dbReference type="EMBL" id="GGMR01009113">
    <property type="protein sequence ID" value="MBY21732.1"/>
    <property type="molecule type" value="Transcribed_RNA"/>
</dbReference>
<evidence type="ECO:0000313" key="3">
    <source>
        <dbReference type="EMBL" id="MBY21732.1"/>
    </source>
</evidence>
<keyword evidence="2" id="KW-1133">Transmembrane helix</keyword>
<organism evidence="3">
    <name type="scientific">Schizaphis graminum</name>
    <name type="common">Green bug aphid</name>
    <dbReference type="NCBI Taxonomy" id="13262"/>
    <lineage>
        <taxon>Eukaryota</taxon>
        <taxon>Metazoa</taxon>
        <taxon>Ecdysozoa</taxon>
        <taxon>Arthropoda</taxon>
        <taxon>Hexapoda</taxon>
        <taxon>Insecta</taxon>
        <taxon>Pterygota</taxon>
        <taxon>Neoptera</taxon>
        <taxon>Paraneoptera</taxon>
        <taxon>Hemiptera</taxon>
        <taxon>Sternorrhyncha</taxon>
        <taxon>Aphidomorpha</taxon>
        <taxon>Aphidoidea</taxon>
        <taxon>Aphididae</taxon>
        <taxon>Aphidini</taxon>
        <taxon>Schizaphis</taxon>
    </lineage>
</organism>
<accession>A0A2S2NXE6</accession>
<sequence length="177" mass="20569">MKWLRSCSGRLIDVGLSYCYADELRPFRHHPDIRGKNKGQREFLLFASIIGIIVVRQQLPPRRSPGLGGGPPRIFRPRQKPRAKPARRGRPCARNTRRRPPAQERRRRRRAARSACPGRITATGVRSSRRGHTVAAPYRATKSYRRRDARFTITTTHRIIYIYIMCVFIIPYVLLQL</sequence>
<gene>
    <name evidence="3" type="ORF">g.98852</name>
</gene>
<keyword evidence="2" id="KW-0472">Membrane</keyword>
<reference evidence="3" key="1">
    <citation type="submission" date="2018-04" db="EMBL/GenBank/DDBJ databases">
        <title>Transcriptome of Schizaphis graminum biotype I.</title>
        <authorList>
            <person name="Scully E.D."/>
            <person name="Geib S.M."/>
            <person name="Palmer N.A."/>
            <person name="Koch K."/>
            <person name="Bradshaw J."/>
            <person name="Heng-Moss T."/>
            <person name="Sarath G."/>
        </authorList>
    </citation>
    <scope>NUCLEOTIDE SEQUENCE</scope>
</reference>
<feature type="transmembrane region" description="Helical" evidence="2">
    <location>
        <begin position="159"/>
        <end position="175"/>
    </location>
</feature>
<keyword evidence="2" id="KW-0812">Transmembrane</keyword>
<name>A0A2S2NXE6_SCHGA</name>
<feature type="compositionally biased region" description="Basic residues" evidence="1">
    <location>
        <begin position="75"/>
        <end position="112"/>
    </location>
</feature>
<protein>
    <submittedName>
        <fullName evidence="3">Uncharacterized protein</fullName>
    </submittedName>
</protein>
<evidence type="ECO:0000256" key="1">
    <source>
        <dbReference type="SAM" id="MobiDB-lite"/>
    </source>
</evidence>
<proteinExistence type="predicted"/>
<evidence type="ECO:0000256" key="2">
    <source>
        <dbReference type="SAM" id="Phobius"/>
    </source>
</evidence>